<comment type="caution">
    <text evidence="2">The sequence shown here is derived from an EMBL/GenBank/DDBJ whole genome shotgun (WGS) entry which is preliminary data.</text>
</comment>
<feature type="compositionally biased region" description="Basic and acidic residues" evidence="1">
    <location>
        <begin position="213"/>
        <end position="223"/>
    </location>
</feature>
<feature type="region of interest" description="Disordered" evidence="1">
    <location>
        <begin position="82"/>
        <end position="111"/>
    </location>
</feature>
<feature type="region of interest" description="Disordered" evidence="1">
    <location>
        <begin position="1"/>
        <end position="38"/>
    </location>
</feature>
<feature type="compositionally biased region" description="Basic and acidic residues" evidence="1">
    <location>
        <begin position="82"/>
        <end position="93"/>
    </location>
</feature>
<gene>
    <name evidence="2" type="ORF">SNAT2548_LOCUS9274</name>
</gene>
<proteinExistence type="predicted"/>
<feature type="compositionally biased region" description="Basic and acidic residues" evidence="1">
    <location>
        <begin position="19"/>
        <end position="34"/>
    </location>
</feature>
<dbReference type="Proteomes" id="UP000604046">
    <property type="component" value="Unassembled WGS sequence"/>
</dbReference>
<reference evidence="2" key="1">
    <citation type="submission" date="2021-02" db="EMBL/GenBank/DDBJ databases">
        <authorList>
            <person name="Dougan E. K."/>
            <person name="Rhodes N."/>
            <person name="Thang M."/>
            <person name="Chan C."/>
        </authorList>
    </citation>
    <scope>NUCLEOTIDE SEQUENCE</scope>
</reference>
<feature type="region of interest" description="Disordered" evidence="1">
    <location>
        <begin position="212"/>
        <end position="234"/>
    </location>
</feature>
<evidence type="ECO:0000313" key="3">
    <source>
        <dbReference type="Proteomes" id="UP000604046"/>
    </source>
</evidence>
<dbReference type="EMBL" id="CAJNDS010000713">
    <property type="protein sequence ID" value="CAE7229778.1"/>
    <property type="molecule type" value="Genomic_DNA"/>
</dbReference>
<keyword evidence="3" id="KW-1185">Reference proteome</keyword>
<name>A0A812KMS0_9DINO</name>
<protein>
    <submittedName>
        <fullName evidence="2">Uncharacterized protein</fullName>
    </submittedName>
</protein>
<evidence type="ECO:0000256" key="1">
    <source>
        <dbReference type="SAM" id="MobiDB-lite"/>
    </source>
</evidence>
<sequence>MSVTSATIEAMCRRHPPRIKPEEKVSSAAEDSRHGPAGPSLCCEDLPEVMIGPGALSRKGIKAPLEAAETWDFCADSSSAEDHSLESYQERQSPEVAVHLQSEPSGPAPPCLLGSEWPSLPEALDDFVDCDTVSLSSWLDVGEPNWACDEETGAVIVCPEENKTPTWAERARLHAERSSKPRGVPIPPFVRVAAQKATLQILTPVAEEDALDELERRRLRPEVSRGTTQRRRKR</sequence>
<accession>A0A812KMS0</accession>
<dbReference type="AlphaFoldDB" id="A0A812KMS0"/>
<organism evidence="2 3">
    <name type="scientific">Symbiodinium natans</name>
    <dbReference type="NCBI Taxonomy" id="878477"/>
    <lineage>
        <taxon>Eukaryota</taxon>
        <taxon>Sar</taxon>
        <taxon>Alveolata</taxon>
        <taxon>Dinophyceae</taxon>
        <taxon>Suessiales</taxon>
        <taxon>Symbiodiniaceae</taxon>
        <taxon>Symbiodinium</taxon>
    </lineage>
</organism>
<evidence type="ECO:0000313" key="2">
    <source>
        <dbReference type="EMBL" id="CAE7229778.1"/>
    </source>
</evidence>